<reference evidence="1" key="2">
    <citation type="journal article" date="2015" name="Data Brief">
        <title>Shoot transcriptome of the giant reed, Arundo donax.</title>
        <authorList>
            <person name="Barrero R.A."/>
            <person name="Guerrero F.D."/>
            <person name="Moolhuijzen P."/>
            <person name="Goolsby J.A."/>
            <person name="Tidwell J."/>
            <person name="Bellgard S.E."/>
            <person name="Bellgard M.I."/>
        </authorList>
    </citation>
    <scope>NUCLEOTIDE SEQUENCE</scope>
    <source>
        <tissue evidence="1">Shoot tissue taken approximately 20 cm above the soil surface</tissue>
    </source>
</reference>
<proteinExistence type="predicted"/>
<organism evidence="1">
    <name type="scientific">Arundo donax</name>
    <name type="common">Giant reed</name>
    <name type="synonym">Donax arundinaceus</name>
    <dbReference type="NCBI Taxonomy" id="35708"/>
    <lineage>
        <taxon>Eukaryota</taxon>
        <taxon>Viridiplantae</taxon>
        <taxon>Streptophyta</taxon>
        <taxon>Embryophyta</taxon>
        <taxon>Tracheophyta</taxon>
        <taxon>Spermatophyta</taxon>
        <taxon>Magnoliopsida</taxon>
        <taxon>Liliopsida</taxon>
        <taxon>Poales</taxon>
        <taxon>Poaceae</taxon>
        <taxon>PACMAD clade</taxon>
        <taxon>Arundinoideae</taxon>
        <taxon>Arundineae</taxon>
        <taxon>Arundo</taxon>
    </lineage>
</organism>
<accession>A0A0A9F403</accession>
<reference evidence="1" key="1">
    <citation type="submission" date="2014-09" db="EMBL/GenBank/DDBJ databases">
        <authorList>
            <person name="Magalhaes I.L.F."/>
            <person name="Oliveira U."/>
            <person name="Santos F.R."/>
            <person name="Vidigal T.H.D.A."/>
            <person name="Brescovit A.D."/>
            <person name="Santos A.J."/>
        </authorList>
    </citation>
    <scope>NUCLEOTIDE SEQUENCE</scope>
    <source>
        <tissue evidence="1">Shoot tissue taken approximately 20 cm above the soil surface</tissue>
    </source>
</reference>
<evidence type="ECO:0000313" key="1">
    <source>
        <dbReference type="EMBL" id="JAE04881.1"/>
    </source>
</evidence>
<name>A0A0A9F403_ARUDO</name>
<dbReference type="EMBL" id="GBRH01193015">
    <property type="protein sequence ID" value="JAE04881.1"/>
    <property type="molecule type" value="Transcribed_RNA"/>
</dbReference>
<sequence length="12" mass="1262">MSRACAAVRSPL</sequence>
<protein>
    <submittedName>
        <fullName evidence="1">Uncharacterized protein</fullName>
    </submittedName>
</protein>